<feature type="domain" description="ABC transmembrane type-1" evidence="8">
    <location>
        <begin position="81"/>
        <end position="270"/>
    </location>
</feature>
<feature type="transmembrane region" description="Helical" evidence="7">
    <location>
        <begin position="149"/>
        <end position="166"/>
    </location>
</feature>
<reference evidence="9" key="2">
    <citation type="submission" date="2021-04" db="EMBL/GenBank/DDBJ databases">
        <authorList>
            <person name="Gilroy R."/>
        </authorList>
    </citation>
    <scope>NUCLEOTIDE SEQUENCE</scope>
    <source>
        <strain evidence="9">ChiGjej4B4-7305</strain>
    </source>
</reference>
<feature type="transmembrane region" description="Helical" evidence="7">
    <location>
        <begin position="251"/>
        <end position="270"/>
    </location>
</feature>
<sequence>MSAAPVRRHRPTSFWVRRVLLYLALVAVAVLFVGPFVLLLSTAMKPETQSIYGFPPSVIPLPPVIDWFVDAWTLIPFARMLLNSVLYVVITIPLYLLVSAMTAWPLARMRFRGRSVFFILFLSLMFMPAEIMLVPRFLVMSELDLTDSYTAVILVALLSSLGVFLLRQTFAEMPTEIIEAARIDGANEWGIFWRIALPVTKPTLAVLAILGFISVWNSFIWPLVVLTSQDKFPIALGIAYLTGVTGTDMRGLAAGTVMSLVPVIAVFIVLQRRILSSMGGAVKG</sequence>
<accession>A0A9D2EHX8</accession>
<dbReference type="EMBL" id="DXBY01000312">
    <property type="protein sequence ID" value="HIZ37696.1"/>
    <property type="molecule type" value="Genomic_DNA"/>
</dbReference>
<keyword evidence="6 7" id="KW-0472">Membrane</keyword>
<dbReference type="Proteomes" id="UP000824037">
    <property type="component" value="Unassembled WGS sequence"/>
</dbReference>
<feature type="transmembrane region" description="Helical" evidence="7">
    <location>
        <begin position="204"/>
        <end position="224"/>
    </location>
</feature>
<evidence type="ECO:0000256" key="6">
    <source>
        <dbReference type="ARBA" id="ARBA00023136"/>
    </source>
</evidence>
<dbReference type="AlphaFoldDB" id="A0A9D2EHX8"/>
<organism evidence="9 10">
    <name type="scientific">Candidatus Ruania gallistercoris</name>
    <dbReference type="NCBI Taxonomy" id="2838746"/>
    <lineage>
        <taxon>Bacteria</taxon>
        <taxon>Bacillati</taxon>
        <taxon>Actinomycetota</taxon>
        <taxon>Actinomycetes</taxon>
        <taxon>Micrococcales</taxon>
        <taxon>Ruaniaceae</taxon>
        <taxon>Ruania</taxon>
    </lineage>
</organism>
<evidence type="ECO:0000256" key="7">
    <source>
        <dbReference type="RuleBase" id="RU363032"/>
    </source>
</evidence>
<reference evidence="9" key="1">
    <citation type="journal article" date="2021" name="PeerJ">
        <title>Extensive microbial diversity within the chicken gut microbiome revealed by metagenomics and culture.</title>
        <authorList>
            <person name="Gilroy R."/>
            <person name="Ravi A."/>
            <person name="Getino M."/>
            <person name="Pursley I."/>
            <person name="Horton D.L."/>
            <person name="Alikhan N.F."/>
            <person name="Baker D."/>
            <person name="Gharbi K."/>
            <person name="Hall N."/>
            <person name="Watson M."/>
            <person name="Adriaenssens E.M."/>
            <person name="Foster-Nyarko E."/>
            <person name="Jarju S."/>
            <person name="Secka A."/>
            <person name="Antonio M."/>
            <person name="Oren A."/>
            <person name="Chaudhuri R.R."/>
            <person name="La Ragione R."/>
            <person name="Hildebrand F."/>
            <person name="Pallen M.J."/>
        </authorList>
    </citation>
    <scope>NUCLEOTIDE SEQUENCE</scope>
    <source>
        <strain evidence="9">ChiGjej4B4-7305</strain>
    </source>
</reference>
<dbReference type="Pfam" id="PF00528">
    <property type="entry name" value="BPD_transp_1"/>
    <property type="match status" value="1"/>
</dbReference>
<feature type="transmembrane region" description="Helical" evidence="7">
    <location>
        <begin position="116"/>
        <end position="137"/>
    </location>
</feature>
<comment type="caution">
    <text evidence="9">The sequence shown here is derived from an EMBL/GenBank/DDBJ whole genome shotgun (WGS) entry which is preliminary data.</text>
</comment>
<dbReference type="InterPro" id="IPR000515">
    <property type="entry name" value="MetI-like"/>
</dbReference>
<gene>
    <name evidence="9" type="ORF">H9815_18115</name>
</gene>
<feature type="transmembrane region" description="Helical" evidence="7">
    <location>
        <begin position="84"/>
        <end position="104"/>
    </location>
</feature>
<dbReference type="PANTHER" id="PTHR43744:SF3">
    <property type="entry name" value="LACTOSE TRANSPORT SYSTEM PERMEASE PROTEIN LACG"/>
    <property type="match status" value="1"/>
</dbReference>
<keyword evidence="5 7" id="KW-1133">Transmembrane helix</keyword>
<keyword evidence="3" id="KW-1003">Cell membrane</keyword>
<evidence type="ECO:0000313" key="10">
    <source>
        <dbReference type="Proteomes" id="UP000824037"/>
    </source>
</evidence>
<evidence type="ECO:0000256" key="1">
    <source>
        <dbReference type="ARBA" id="ARBA00004651"/>
    </source>
</evidence>
<dbReference type="Gene3D" id="1.10.3720.10">
    <property type="entry name" value="MetI-like"/>
    <property type="match status" value="1"/>
</dbReference>
<evidence type="ECO:0000313" key="9">
    <source>
        <dbReference type="EMBL" id="HIZ37696.1"/>
    </source>
</evidence>
<evidence type="ECO:0000256" key="2">
    <source>
        <dbReference type="ARBA" id="ARBA00022448"/>
    </source>
</evidence>
<dbReference type="InterPro" id="IPR035906">
    <property type="entry name" value="MetI-like_sf"/>
</dbReference>
<protein>
    <submittedName>
        <fullName evidence="9">Carbohydrate ABC transporter permease</fullName>
    </submittedName>
</protein>
<dbReference type="CDD" id="cd06261">
    <property type="entry name" value="TM_PBP2"/>
    <property type="match status" value="1"/>
</dbReference>
<proteinExistence type="inferred from homology"/>
<feature type="transmembrane region" description="Helical" evidence="7">
    <location>
        <begin position="20"/>
        <end position="40"/>
    </location>
</feature>
<dbReference type="GO" id="GO:0005886">
    <property type="term" value="C:plasma membrane"/>
    <property type="evidence" value="ECO:0007669"/>
    <property type="project" value="UniProtKB-SubCell"/>
</dbReference>
<keyword evidence="4 7" id="KW-0812">Transmembrane</keyword>
<keyword evidence="2 7" id="KW-0813">Transport</keyword>
<name>A0A9D2EHX8_9MICO</name>
<evidence type="ECO:0000259" key="8">
    <source>
        <dbReference type="PROSITE" id="PS50928"/>
    </source>
</evidence>
<evidence type="ECO:0000256" key="5">
    <source>
        <dbReference type="ARBA" id="ARBA00022989"/>
    </source>
</evidence>
<dbReference type="SUPFAM" id="SSF161098">
    <property type="entry name" value="MetI-like"/>
    <property type="match status" value="1"/>
</dbReference>
<dbReference type="GO" id="GO:0055085">
    <property type="term" value="P:transmembrane transport"/>
    <property type="evidence" value="ECO:0007669"/>
    <property type="project" value="InterPro"/>
</dbReference>
<evidence type="ECO:0000256" key="3">
    <source>
        <dbReference type="ARBA" id="ARBA00022475"/>
    </source>
</evidence>
<comment type="subcellular location">
    <subcellularLocation>
        <location evidence="1 7">Cell membrane</location>
        <topology evidence="1 7">Multi-pass membrane protein</topology>
    </subcellularLocation>
</comment>
<dbReference type="PROSITE" id="PS50928">
    <property type="entry name" value="ABC_TM1"/>
    <property type="match status" value="1"/>
</dbReference>
<dbReference type="PANTHER" id="PTHR43744">
    <property type="entry name" value="ABC TRANSPORTER PERMEASE PROTEIN MG189-RELATED-RELATED"/>
    <property type="match status" value="1"/>
</dbReference>
<evidence type="ECO:0000256" key="4">
    <source>
        <dbReference type="ARBA" id="ARBA00022692"/>
    </source>
</evidence>
<comment type="similarity">
    <text evidence="7">Belongs to the binding-protein-dependent transport system permease family.</text>
</comment>